<reference evidence="4 5" key="1">
    <citation type="submission" date="2018-03" db="EMBL/GenBank/DDBJ databases">
        <title>Cereibacter changlensis.</title>
        <authorList>
            <person name="Meyer T.E."/>
            <person name="Miller S."/>
            <person name="Lodha T."/>
            <person name="Gandham S."/>
            <person name="Chintalapati S."/>
            <person name="Chintalapati V.R."/>
        </authorList>
    </citation>
    <scope>NUCLEOTIDE SEQUENCE [LARGE SCALE GENOMIC DNA]</scope>
    <source>
        <strain evidence="4 5">JA139</strain>
    </source>
</reference>
<accession>A0A2T4JWF9</accession>
<dbReference type="InterPro" id="IPR008258">
    <property type="entry name" value="Transglycosylase_SLT_dom_1"/>
</dbReference>
<dbReference type="OrthoDB" id="5763339at2"/>
<evidence type="ECO:0000313" key="4">
    <source>
        <dbReference type="EMBL" id="PTE22251.1"/>
    </source>
</evidence>
<dbReference type="EMBL" id="PZKG01000026">
    <property type="protein sequence ID" value="PTE22251.1"/>
    <property type="molecule type" value="Genomic_DNA"/>
</dbReference>
<keyword evidence="2" id="KW-0732">Signal</keyword>
<organism evidence="4 5">
    <name type="scientific">Cereibacter changlensis JA139</name>
    <dbReference type="NCBI Taxonomy" id="1188249"/>
    <lineage>
        <taxon>Bacteria</taxon>
        <taxon>Pseudomonadati</taxon>
        <taxon>Pseudomonadota</taxon>
        <taxon>Alphaproteobacteria</taxon>
        <taxon>Rhodobacterales</taxon>
        <taxon>Paracoccaceae</taxon>
        <taxon>Cereibacter</taxon>
    </lineage>
</organism>
<evidence type="ECO:0000256" key="2">
    <source>
        <dbReference type="SAM" id="SignalP"/>
    </source>
</evidence>
<protein>
    <submittedName>
        <fullName evidence="4">Lytic transglycosylase</fullName>
    </submittedName>
</protein>
<feature type="signal peptide" evidence="2">
    <location>
        <begin position="1"/>
        <end position="21"/>
    </location>
</feature>
<dbReference type="RefSeq" id="WP_107663397.1">
    <property type="nucleotide sequence ID" value="NZ_PZKG01000026.1"/>
</dbReference>
<comment type="caution">
    <text evidence="4">The sequence shown here is derived from an EMBL/GenBank/DDBJ whole genome shotgun (WGS) entry which is preliminary data.</text>
</comment>
<name>A0A2T4JWF9_9RHOB</name>
<keyword evidence="5" id="KW-1185">Reference proteome</keyword>
<feature type="chain" id="PRO_5015762709" evidence="2">
    <location>
        <begin position="22"/>
        <end position="200"/>
    </location>
</feature>
<sequence length="200" mass="21583">MQLRMIFLGLALALPISCSEAGAPKPDTLPAMRWDFRPEAEIWTQKTLLAVAENDPQLTMTVPSDIETWCPGYPEASVEERRAFWSGILSALAKHESTWNPLASGGGGRWIGLTQIAPGTARAHGCDATSTGALKDGGANLTCAVEIVAKQVSRDQMVAGNGRFGLGRDWAPFRNANKRADMAAWTRVQPYCQQKGGLRG</sequence>
<proteinExistence type="inferred from homology"/>
<dbReference type="Gene3D" id="1.10.530.10">
    <property type="match status" value="1"/>
</dbReference>
<gene>
    <name evidence="4" type="ORF">C5F48_08070</name>
</gene>
<comment type="similarity">
    <text evidence="1">Belongs to the virb1 family.</text>
</comment>
<dbReference type="SUPFAM" id="SSF53955">
    <property type="entry name" value="Lysozyme-like"/>
    <property type="match status" value="1"/>
</dbReference>
<dbReference type="InterPro" id="IPR023346">
    <property type="entry name" value="Lysozyme-like_dom_sf"/>
</dbReference>
<feature type="domain" description="Transglycosylase SLT" evidence="3">
    <location>
        <begin position="79"/>
        <end position="153"/>
    </location>
</feature>
<dbReference type="Pfam" id="PF01464">
    <property type="entry name" value="SLT"/>
    <property type="match status" value="1"/>
</dbReference>
<evidence type="ECO:0000259" key="3">
    <source>
        <dbReference type="Pfam" id="PF01464"/>
    </source>
</evidence>
<evidence type="ECO:0000256" key="1">
    <source>
        <dbReference type="ARBA" id="ARBA00009387"/>
    </source>
</evidence>
<dbReference type="Proteomes" id="UP000241010">
    <property type="component" value="Unassembled WGS sequence"/>
</dbReference>
<evidence type="ECO:0000313" key="5">
    <source>
        <dbReference type="Proteomes" id="UP000241010"/>
    </source>
</evidence>
<dbReference type="AlphaFoldDB" id="A0A2T4JWF9"/>